<accession>A0A2H3E188</accession>
<sequence>MTLVTCNIRGYPIYFGVCLIPHLKNGHPRVLEVEDLEFGVGFTIGGHPGPYHCFDSKTSVEKSF</sequence>
<dbReference type="Proteomes" id="UP000217790">
    <property type="component" value="Unassembled WGS sequence"/>
</dbReference>
<keyword evidence="2" id="KW-1185">Reference proteome</keyword>
<gene>
    <name evidence="1" type="ORF">ARMGADRAFT_1072447</name>
</gene>
<proteinExistence type="predicted"/>
<organism evidence="1 2">
    <name type="scientific">Armillaria gallica</name>
    <name type="common">Bulbous honey fungus</name>
    <name type="synonym">Armillaria bulbosa</name>
    <dbReference type="NCBI Taxonomy" id="47427"/>
    <lineage>
        <taxon>Eukaryota</taxon>
        <taxon>Fungi</taxon>
        <taxon>Dikarya</taxon>
        <taxon>Basidiomycota</taxon>
        <taxon>Agaricomycotina</taxon>
        <taxon>Agaricomycetes</taxon>
        <taxon>Agaricomycetidae</taxon>
        <taxon>Agaricales</taxon>
        <taxon>Marasmiineae</taxon>
        <taxon>Physalacriaceae</taxon>
        <taxon>Armillaria</taxon>
    </lineage>
</organism>
<name>A0A2H3E188_ARMGA</name>
<dbReference type="InParanoid" id="A0A2H3E188"/>
<evidence type="ECO:0000313" key="2">
    <source>
        <dbReference type="Proteomes" id="UP000217790"/>
    </source>
</evidence>
<protein>
    <submittedName>
        <fullName evidence="1">Uncharacterized protein</fullName>
    </submittedName>
</protein>
<reference evidence="2" key="1">
    <citation type="journal article" date="2017" name="Nat. Ecol. Evol.">
        <title>Genome expansion and lineage-specific genetic innovations in the forest pathogenic fungi Armillaria.</title>
        <authorList>
            <person name="Sipos G."/>
            <person name="Prasanna A.N."/>
            <person name="Walter M.C."/>
            <person name="O'Connor E."/>
            <person name="Balint B."/>
            <person name="Krizsan K."/>
            <person name="Kiss B."/>
            <person name="Hess J."/>
            <person name="Varga T."/>
            <person name="Slot J."/>
            <person name="Riley R."/>
            <person name="Boka B."/>
            <person name="Rigling D."/>
            <person name="Barry K."/>
            <person name="Lee J."/>
            <person name="Mihaltcheva S."/>
            <person name="LaButti K."/>
            <person name="Lipzen A."/>
            <person name="Waldron R."/>
            <person name="Moloney N.M."/>
            <person name="Sperisen C."/>
            <person name="Kredics L."/>
            <person name="Vagvoelgyi C."/>
            <person name="Patrignani A."/>
            <person name="Fitzpatrick D."/>
            <person name="Nagy I."/>
            <person name="Doyle S."/>
            <person name="Anderson J.B."/>
            <person name="Grigoriev I.V."/>
            <person name="Gueldener U."/>
            <person name="Muensterkoetter M."/>
            <person name="Nagy L.G."/>
        </authorList>
    </citation>
    <scope>NUCLEOTIDE SEQUENCE [LARGE SCALE GENOMIC DNA]</scope>
    <source>
        <strain evidence="2">Ar21-2</strain>
    </source>
</reference>
<evidence type="ECO:0000313" key="1">
    <source>
        <dbReference type="EMBL" id="PBL00081.1"/>
    </source>
</evidence>
<dbReference type="AlphaFoldDB" id="A0A2H3E188"/>
<dbReference type="EMBL" id="KZ293646">
    <property type="protein sequence ID" value="PBL00081.1"/>
    <property type="molecule type" value="Genomic_DNA"/>
</dbReference>